<evidence type="ECO:0000256" key="3">
    <source>
        <dbReference type="ARBA" id="ARBA00006427"/>
    </source>
</evidence>
<sequence>MTNKRKRQEDFQKVKLKVGKKKPKTANATDTNFASKTIRLSEQLKEDSALPTNRRKLNITDLLSQMHHYNAGVKHSALVGLQELLSLHPSLIDTHISNIIAEVAAVFTDKEPTVRMAAVSLLKYLTPLIPQDKVAPFFPLVSAHLSSAMTHIFVGIQEDSLKILDVLLDEYPDLLIDRSSMLLNNFLELISHQKCSKEVGGEKQSIWTLSINPNRKITSQKWRLNVLGRLKKFLHALVKQAVERFPNNEHMESVFSANKLSDISWTEYANGNQPIKVFSSSEQEKVPFRLRTLVGITGNTDEGLSSTNNLKIFIQSIVPLLIECWIEEFSGDISGNLLNPVSHNLLLLVLSIISLLWKLSEHQDPSQKMDGWLRKCYLKDFKHHFMKRFPYSLCETMTQKKKIKSKDCVLTSNGLDNLLLNLTLCDIMVSLASTETLDEDAQWLAMIQVFVTEKLMYGSNLNCKQLKGLLEVTSRLLNIQRNRATTEKLIHAVYMVYQQKDLLFPVRSMLLNFFSKVYLKEEDICLNLGRSRSKVLSRWLSNLPLQLAQLGTKNPNLSALMIEAIYTAAARSNKELLKSLQNAACQIYDPEDGAFMFLPSESQQLLVQLMYFLPHISSDLLLCLNRCIKEKLPSTFVSMLIGILHVRSSFSCWTYSAQESALNDTDYFSFLFSTLTGFSAEKLTCMQNNKSHQICRTRVSRVSLYLTDQAYFAHQWIVIKAICQSLSSLSARLQCFDILQNAIIKHLGGLVVIPDSTAGAILCAINTLHDRCCIPNDNLNRFLASCCYSIFNFLLTREKDVEHNQKRDPLWGACISLLSMLPNVLKLMLQNLQVSKACQEELPVIAQLLRLLLQNTQLRSHMITNAFLVQQTLQDVMNMKSCEIQEQWLTDLQYCFNVYLSKPPNETAVRMVY</sequence>
<evidence type="ECO:0000256" key="1">
    <source>
        <dbReference type="ARBA" id="ARBA00004604"/>
    </source>
</evidence>
<comment type="similarity">
    <text evidence="3">Belongs to the IPI1/TEX10 family.</text>
</comment>
<accession>A0A8C5QFS9</accession>
<dbReference type="Pfam" id="PF25781">
    <property type="entry name" value="TPR_TEX10"/>
    <property type="match status" value="1"/>
</dbReference>
<dbReference type="InterPro" id="IPR016024">
    <property type="entry name" value="ARM-type_fold"/>
</dbReference>
<comment type="subcellular location">
    <subcellularLocation>
        <location evidence="1">Nucleus</location>
        <location evidence="1">Nucleolus</location>
    </subcellularLocation>
    <subcellularLocation>
        <location evidence="2">Nucleus</location>
        <location evidence="2">Nucleoplasm</location>
    </subcellularLocation>
</comment>
<dbReference type="InterPro" id="IPR021133">
    <property type="entry name" value="HEAT_type_2"/>
</dbReference>
<dbReference type="Ensembl" id="ENSLLET00000037602.1">
    <property type="protein sequence ID" value="ENSLLEP00000036202.1"/>
    <property type="gene ID" value="ENSLLEG00000022934.1"/>
</dbReference>
<reference evidence="9" key="2">
    <citation type="submission" date="2025-09" db="UniProtKB">
        <authorList>
            <consortium name="Ensembl"/>
        </authorList>
    </citation>
    <scope>IDENTIFICATION</scope>
</reference>
<evidence type="ECO:0000313" key="9">
    <source>
        <dbReference type="Ensembl" id="ENSLLEP00000036202.1"/>
    </source>
</evidence>
<dbReference type="PANTHER" id="PTHR16056:SF2">
    <property type="entry name" value="TESTIS-EXPRESSED PROTEIN 10"/>
    <property type="match status" value="1"/>
</dbReference>
<evidence type="ECO:0000256" key="5">
    <source>
        <dbReference type="PROSITE-ProRule" id="PRU00103"/>
    </source>
</evidence>
<evidence type="ECO:0000259" key="8">
    <source>
        <dbReference type="Pfam" id="PF25781"/>
    </source>
</evidence>
<protein>
    <submittedName>
        <fullName evidence="9">Testis expressed 10</fullName>
    </submittedName>
</protein>
<reference evidence="9" key="1">
    <citation type="submission" date="2025-08" db="UniProtKB">
        <authorList>
            <consortium name="Ensembl"/>
        </authorList>
    </citation>
    <scope>IDENTIFICATION</scope>
</reference>
<evidence type="ECO:0000256" key="4">
    <source>
        <dbReference type="ARBA" id="ARBA00023242"/>
    </source>
</evidence>
<keyword evidence="10" id="KW-1185">Reference proteome</keyword>
<gene>
    <name evidence="9" type="primary">TEX10</name>
</gene>
<dbReference type="OrthoDB" id="361362at2759"/>
<feature type="repeat" description="HEAT" evidence="5">
    <location>
        <begin position="99"/>
        <end position="137"/>
    </location>
</feature>
<dbReference type="AlphaFoldDB" id="A0A8C5QFS9"/>
<feature type="domain" description="Pre-rRNA-processing protein Ipi1 N-terminal" evidence="7">
    <location>
        <begin position="133"/>
        <end position="234"/>
    </location>
</feature>
<dbReference type="PANTHER" id="PTHR16056">
    <property type="entry name" value="REGULATOR OF MICROTUBULE DYNAMICS PROTEIN"/>
    <property type="match status" value="1"/>
</dbReference>
<evidence type="ECO:0000256" key="2">
    <source>
        <dbReference type="ARBA" id="ARBA00004642"/>
    </source>
</evidence>
<dbReference type="InterPro" id="IPR011989">
    <property type="entry name" value="ARM-like"/>
</dbReference>
<dbReference type="InterPro" id="IPR024679">
    <property type="entry name" value="Ipi1_N"/>
</dbReference>
<dbReference type="InterPro" id="IPR057949">
    <property type="entry name" value="TPR_TEX10"/>
</dbReference>
<feature type="region of interest" description="Disordered" evidence="6">
    <location>
        <begin position="1"/>
        <end position="28"/>
    </location>
</feature>
<feature type="compositionally biased region" description="Basic residues" evidence="6">
    <location>
        <begin position="14"/>
        <end position="24"/>
    </location>
</feature>
<evidence type="ECO:0000313" key="10">
    <source>
        <dbReference type="Proteomes" id="UP000694569"/>
    </source>
</evidence>
<dbReference type="GO" id="GO:0005730">
    <property type="term" value="C:nucleolus"/>
    <property type="evidence" value="ECO:0007669"/>
    <property type="project" value="UniProtKB-SubCell"/>
</dbReference>
<evidence type="ECO:0000259" key="7">
    <source>
        <dbReference type="Pfam" id="PF12333"/>
    </source>
</evidence>
<dbReference type="SUPFAM" id="SSF48371">
    <property type="entry name" value="ARM repeat"/>
    <property type="match status" value="1"/>
</dbReference>
<proteinExistence type="inferred from homology"/>
<organism evidence="9 10">
    <name type="scientific">Leptobrachium leishanense</name>
    <name type="common">Leishan spiny toad</name>
    <dbReference type="NCBI Taxonomy" id="445787"/>
    <lineage>
        <taxon>Eukaryota</taxon>
        <taxon>Metazoa</taxon>
        <taxon>Chordata</taxon>
        <taxon>Craniata</taxon>
        <taxon>Vertebrata</taxon>
        <taxon>Euteleostomi</taxon>
        <taxon>Amphibia</taxon>
        <taxon>Batrachia</taxon>
        <taxon>Anura</taxon>
        <taxon>Pelobatoidea</taxon>
        <taxon>Megophryidae</taxon>
        <taxon>Leptobrachium</taxon>
    </lineage>
</organism>
<dbReference type="Pfam" id="PF12333">
    <property type="entry name" value="Ipi1_N"/>
    <property type="match status" value="1"/>
</dbReference>
<dbReference type="FunFam" id="1.25.10.10:FF:000164">
    <property type="entry name" value="Testis-expressed sequence 10 protein"/>
    <property type="match status" value="1"/>
</dbReference>
<dbReference type="Gene3D" id="1.25.10.10">
    <property type="entry name" value="Leucine-rich Repeat Variant"/>
    <property type="match status" value="1"/>
</dbReference>
<keyword evidence="4" id="KW-0539">Nucleus</keyword>
<dbReference type="GO" id="GO:0071339">
    <property type="term" value="C:MLL1 complex"/>
    <property type="evidence" value="ECO:0007669"/>
    <property type="project" value="TreeGrafter"/>
</dbReference>
<evidence type="ECO:0000256" key="6">
    <source>
        <dbReference type="SAM" id="MobiDB-lite"/>
    </source>
</evidence>
<name>A0A8C5QFS9_9ANUR</name>
<feature type="domain" description="TEX10-like TPR repeats" evidence="8">
    <location>
        <begin position="535"/>
        <end position="901"/>
    </location>
</feature>
<dbReference type="GeneTree" id="ENSGT00950000182992"/>
<dbReference type="Proteomes" id="UP000694569">
    <property type="component" value="Unplaced"/>
</dbReference>
<dbReference type="PROSITE" id="PS50077">
    <property type="entry name" value="HEAT_REPEAT"/>
    <property type="match status" value="1"/>
</dbReference>